<gene>
    <name evidence="2" type="ORF">KDK67_00640</name>
</gene>
<evidence type="ECO:0000313" key="3">
    <source>
        <dbReference type="Proteomes" id="UP001056766"/>
    </source>
</evidence>
<dbReference type="PROSITE" id="PS51257">
    <property type="entry name" value="PROKAR_LIPOPROTEIN"/>
    <property type="match status" value="1"/>
</dbReference>
<dbReference type="GO" id="GO:0005524">
    <property type="term" value="F:ATP binding"/>
    <property type="evidence" value="ECO:0007669"/>
    <property type="project" value="UniProtKB-KW"/>
</dbReference>
<evidence type="ECO:0000259" key="1">
    <source>
        <dbReference type="Pfam" id="PF13304"/>
    </source>
</evidence>
<dbReference type="RefSeq" id="WP_250866913.1">
    <property type="nucleotide sequence ID" value="NZ_JAGSOI010000002.1"/>
</dbReference>
<reference evidence="2" key="1">
    <citation type="journal article" date="2021" name="mSystems">
        <title>Bacteria and Archaea Synergistically Convert Glycine Betaine to Biogenic Methane in the Formosa Cold Seep of the South China Sea.</title>
        <authorList>
            <person name="Li L."/>
            <person name="Zhang W."/>
            <person name="Zhang S."/>
            <person name="Song L."/>
            <person name="Sun Q."/>
            <person name="Zhang H."/>
            <person name="Xiang H."/>
            <person name="Dong X."/>
        </authorList>
    </citation>
    <scope>NUCLEOTIDE SEQUENCE</scope>
    <source>
        <strain evidence="2">LLY</strain>
    </source>
</reference>
<dbReference type="SUPFAM" id="SSF52540">
    <property type="entry name" value="P-loop containing nucleoside triphosphate hydrolases"/>
    <property type="match status" value="1"/>
</dbReference>
<evidence type="ECO:0000313" key="2">
    <source>
        <dbReference type="EMBL" id="MCM1985534.1"/>
    </source>
</evidence>
<keyword evidence="3" id="KW-1185">Reference proteome</keyword>
<keyword evidence="2" id="KW-0547">Nucleotide-binding</keyword>
<name>A0A9E4ZEM3_9EURY</name>
<proteinExistence type="predicted"/>
<keyword evidence="2" id="KW-0067">ATP-binding</keyword>
<protein>
    <submittedName>
        <fullName evidence="2">ATP-binding protein</fullName>
    </submittedName>
</protein>
<feature type="domain" description="ATPase AAA-type core" evidence="1">
    <location>
        <begin position="67"/>
        <end position="381"/>
    </location>
</feature>
<dbReference type="Pfam" id="PF13304">
    <property type="entry name" value="AAA_21"/>
    <property type="match status" value="1"/>
</dbReference>
<dbReference type="PANTHER" id="PTHR40396:SF1">
    <property type="entry name" value="ATPASE AAA-TYPE CORE DOMAIN-CONTAINING PROTEIN"/>
    <property type="match status" value="1"/>
</dbReference>
<dbReference type="CDD" id="cd00267">
    <property type="entry name" value="ABC_ATPase"/>
    <property type="match status" value="1"/>
</dbReference>
<accession>A0A9E4ZEM3</accession>
<dbReference type="PANTHER" id="PTHR40396">
    <property type="entry name" value="ATPASE-LIKE PROTEIN"/>
    <property type="match status" value="1"/>
</dbReference>
<dbReference type="GO" id="GO:0016887">
    <property type="term" value="F:ATP hydrolysis activity"/>
    <property type="evidence" value="ECO:0007669"/>
    <property type="project" value="InterPro"/>
</dbReference>
<dbReference type="InterPro" id="IPR027417">
    <property type="entry name" value="P-loop_NTPase"/>
</dbReference>
<dbReference type="AlphaFoldDB" id="A0A9E4ZEM3"/>
<dbReference type="InterPro" id="IPR003959">
    <property type="entry name" value="ATPase_AAA_core"/>
</dbReference>
<dbReference type="Proteomes" id="UP001056766">
    <property type="component" value="Unassembled WGS sequence"/>
</dbReference>
<organism evidence="2 3">
    <name type="scientific">Methanococcoides seepicolus</name>
    <dbReference type="NCBI Taxonomy" id="2828780"/>
    <lineage>
        <taxon>Archaea</taxon>
        <taxon>Methanobacteriati</taxon>
        <taxon>Methanobacteriota</taxon>
        <taxon>Stenosarchaea group</taxon>
        <taxon>Methanomicrobia</taxon>
        <taxon>Methanosarcinales</taxon>
        <taxon>Methanosarcinaceae</taxon>
        <taxon>Methanococcoides</taxon>
    </lineage>
</organism>
<reference evidence="2" key="2">
    <citation type="submission" date="2021-04" db="EMBL/GenBank/DDBJ databases">
        <authorList>
            <person name="Dong X."/>
        </authorList>
    </citation>
    <scope>NUCLEOTIDE SEQUENCE</scope>
    <source>
        <strain evidence="2">LLY</strain>
    </source>
</reference>
<sequence length="438" mass="50409">MRYMCIYWLSLSTPSIIACNMILEFSVENFLSFKDRVTLNMDSSSSKKISQNLINLDDGNHLLKSALIYGGNSAGKSNLMKAISFMKSMVKNSHTFNVNSKIPIVTPFKLSEASNKKPSKFELIFTCSGKTYRYGFSCNSTKVFEEYLFEISKKKEKLVFSRTNTKSFNFGIDAEKQKLYPSQTIDNTLYLSRATQLGYYKTKHIFEYISKNIIVNMNLTHGDSSNNWMDYTITKIKEDSQFKKKVLDILKKADFGGIENFLVNVQKIPIKKVTFGFSNENSNFESTDDMEDVYKVKTMHRSDDGKIVYFDLIDESEGTRKTLSILGPLLDIMEKDKVLFIDELGSSLHPEITRMIVKLFNSKNNKNGQLIFTTHDTTLLDNELFRKDQIYFCSKEQNSFTTLSSLLDYDIRQDIDFERAYLNGRVGGVPFIDETLYE</sequence>
<dbReference type="Gene3D" id="3.40.50.300">
    <property type="entry name" value="P-loop containing nucleotide triphosphate hydrolases"/>
    <property type="match status" value="1"/>
</dbReference>
<comment type="caution">
    <text evidence="2">The sequence shown here is derived from an EMBL/GenBank/DDBJ whole genome shotgun (WGS) entry which is preliminary data.</text>
</comment>
<dbReference type="EMBL" id="JAGSOI010000002">
    <property type="protein sequence ID" value="MCM1985534.1"/>
    <property type="molecule type" value="Genomic_DNA"/>
</dbReference>